<evidence type="ECO:0000256" key="10">
    <source>
        <dbReference type="ARBA" id="ARBA00023136"/>
    </source>
</evidence>
<keyword evidence="6 11" id="KW-0378">Hydrolase</keyword>
<gene>
    <name evidence="13" type="ORF">DFP98_103291</name>
</gene>
<evidence type="ECO:0000313" key="14">
    <source>
        <dbReference type="Proteomes" id="UP000256977"/>
    </source>
</evidence>
<dbReference type="PANTHER" id="PTHR42837">
    <property type="entry name" value="REGULATOR OF SIGMA-E PROTEASE RSEP"/>
    <property type="match status" value="1"/>
</dbReference>
<evidence type="ECO:0000256" key="3">
    <source>
        <dbReference type="ARBA" id="ARBA00007931"/>
    </source>
</evidence>
<dbReference type="Pfam" id="PF17820">
    <property type="entry name" value="PDZ_6"/>
    <property type="match status" value="1"/>
</dbReference>
<evidence type="ECO:0000256" key="8">
    <source>
        <dbReference type="ARBA" id="ARBA00022989"/>
    </source>
</evidence>
<dbReference type="GO" id="GO:0046872">
    <property type="term" value="F:metal ion binding"/>
    <property type="evidence" value="ECO:0007669"/>
    <property type="project" value="UniProtKB-KW"/>
</dbReference>
<feature type="transmembrane region" description="Helical" evidence="11">
    <location>
        <begin position="20"/>
        <end position="42"/>
    </location>
</feature>
<organism evidence="13 14">
    <name type="scientific">Cohnella phaseoli</name>
    <dbReference type="NCBI Taxonomy" id="456490"/>
    <lineage>
        <taxon>Bacteria</taxon>
        <taxon>Bacillati</taxon>
        <taxon>Bacillota</taxon>
        <taxon>Bacilli</taxon>
        <taxon>Bacillales</taxon>
        <taxon>Paenibacillaceae</taxon>
        <taxon>Cohnella</taxon>
    </lineage>
</organism>
<dbReference type="AlphaFoldDB" id="A0A3D9KKP0"/>
<evidence type="ECO:0000256" key="1">
    <source>
        <dbReference type="ARBA" id="ARBA00001947"/>
    </source>
</evidence>
<evidence type="ECO:0000256" key="9">
    <source>
        <dbReference type="ARBA" id="ARBA00023049"/>
    </source>
</evidence>
<dbReference type="GO" id="GO:0004222">
    <property type="term" value="F:metalloendopeptidase activity"/>
    <property type="evidence" value="ECO:0007669"/>
    <property type="project" value="InterPro"/>
</dbReference>
<dbReference type="InterPro" id="IPR036034">
    <property type="entry name" value="PDZ_sf"/>
</dbReference>
<feature type="transmembrane region" description="Helical" evidence="11">
    <location>
        <begin position="357"/>
        <end position="377"/>
    </location>
</feature>
<dbReference type="SMART" id="SM00228">
    <property type="entry name" value="PDZ"/>
    <property type="match status" value="1"/>
</dbReference>
<dbReference type="PROSITE" id="PS50106">
    <property type="entry name" value="PDZ"/>
    <property type="match status" value="1"/>
</dbReference>
<dbReference type="Pfam" id="PF02163">
    <property type="entry name" value="Peptidase_M50"/>
    <property type="match status" value="1"/>
</dbReference>
<dbReference type="InterPro" id="IPR008915">
    <property type="entry name" value="Peptidase_M50"/>
</dbReference>
<dbReference type="InterPro" id="IPR001478">
    <property type="entry name" value="PDZ"/>
</dbReference>
<evidence type="ECO:0000256" key="6">
    <source>
        <dbReference type="ARBA" id="ARBA00022801"/>
    </source>
</evidence>
<dbReference type="Proteomes" id="UP000256977">
    <property type="component" value="Unassembled WGS sequence"/>
</dbReference>
<dbReference type="NCBIfam" id="TIGR00054">
    <property type="entry name" value="RIP metalloprotease RseP"/>
    <property type="match status" value="1"/>
</dbReference>
<evidence type="ECO:0000313" key="13">
    <source>
        <dbReference type="EMBL" id="RED86436.1"/>
    </source>
</evidence>
<dbReference type="InterPro" id="IPR041489">
    <property type="entry name" value="PDZ_6"/>
</dbReference>
<dbReference type="GO" id="GO:0006508">
    <property type="term" value="P:proteolysis"/>
    <property type="evidence" value="ECO:0007669"/>
    <property type="project" value="UniProtKB-KW"/>
</dbReference>
<evidence type="ECO:0000256" key="2">
    <source>
        <dbReference type="ARBA" id="ARBA00004141"/>
    </source>
</evidence>
<feature type="domain" description="PDZ" evidence="12">
    <location>
        <begin position="209"/>
        <end position="275"/>
    </location>
</feature>
<proteinExistence type="inferred from homology"/>
<evidence type="ECO:0000256" key="4">
    <source>
        <dbReference type="ARBA" id="ARBA00022670"/>
    </source>
</evidence>
<evidence type="ECO:0000256" key="5">
    <source>
        <dbReference type="ARBA" id="ARBA00022692"/>
    </source>
</evidence>
<keyword evidence="8 11" id="KW-1133">Transmembrane helix</keyword>
<evidence type="ECO:0000259" key="12">
    <source>
        <dbReference type="PROSITE" id="PS50106"/>
    </source>
</evidence>
<dbReference type="GO" id="GO:0016020">
    <property type="term" value="C:membrane"/>
    <property type="evidence" value="ECO:0007669"/>
    <property type="project" value="UniProtKB-SubCell"/>
</dbReference>
<comment type="caution">
    <text evidence="13">The sequence shown here is derived from an EMBL/GenBank/DDBJ whole genome shotgun (WGS) entry which is preliminary data.</text>
</comment>
<dbReference type="CDD" id="cd06163">
    <property type="entry name" value="S2P-M50_PDZ_RseP-like"/>
    <property type="match status" value="1"/>
</dbReference>
<protein>
    <recommendedName>
        <fullName evidence="11">Zinc metalloprotease</fullName>
        <ecNumber evidence="11">3.4.24.-</ecNumber>
    </recommendedName>
</protein>
<evidence type="ECO:0000256" key="11">
    <source>
        <dbReference type="RuleBase" id="RU362031"/>
    </source>
</evidence>
<sequence length="434" mass="47733">MPGRLLSNRKGVGQMGNLQVALLTILMFFLLVSLHEWGHFYFARRAGILVREFAIGFGPKLFSVKRGETRYTLRLLPIGGFVRMAGEDPEIVEVQPGQTVALRVKDDKATRIYLDRLDERSDVMRGEVTALDLEKHLFITLDIDGDIERYAVHPQAQVIAKGRETQIAPLDRQFGHKTVGQRALSIFAGPVMNFVLAFVLFALYLVLQGIPVENSSKVFISKVVAGAPAAQSGIEKGDWVKTINGEPVGGDLNTMVEKINESAGKPLNLVVDRDGVELPIKVTPDPETGKIGIYPIGEMRSPGAVETIRFAGNNMVEMTQVIFEGFRKLIFGEFKLDDLGGPVKTTQVTVEIAQQGLAQLTLWAGILSLYLGIFNLLPIPALDGSRLLFLGLEAIRGKPIDPNRESMVHLVGFAMLMLLMIVVTYNDIVGLVKN</sequence>
<keyword evidence="4 13" id="KW-0645">Protease</keyword>
<keyword evidence="10 11" id="KW-0472">Membrane</keyword>
<reference evidence="13 14" key="1">
    <citation type="submission" date="2018-07" db="EMBL/GenBank/DDBJ databases">
        <title>Genomic Encyclopedia of Type Strains, Phase III (KMG-III): the genomes of soil and plant-associated and newly described type strains.</title>
        <authorList>
            <person name="Whitman W."/>
        </authorList>
    </citation>
    <scope>NUCLEOTIDE SEQUENCE [LARGE SCALE GENOMIC DNA]</scope>
    <source>
        <strain evidence="13 14">CECT 7287</strain>
    </source>
</reference>
<feature type="transmembrane region" description="Helical" evidence="11">
    <location>
        <begin position="183"/>
        <end position="207"/>
    </location>
</feature>
<keyword evidence="14" id="KW-1185">Reference proteome</keyword>
<keyword evidence="7 11" id="KW-0862">Zinc</keyword>
<comment type="cofactor">
    <cofactor evidence="1 11">
        <name>Zn(2+)</name>
        <dbReference type="ChEBI" id="CHEBI:29105"/>
    </cofactor>
</comment>
<evidence type="ECO:0000256" key="7">
    <source>
        <dbReference type="ARBA" id="ARBA00022833"/>
    </source>
</evidence>
<dbReference type="SUPFAM" id="SSF50156">
    <property type="entry name" value="PDZ domain-like"/>
    <property type="match status" value="1"/>
</dbReference>
<dbReference type="EC" id="3.4.24.-" evidence="11"/>
<keyword evidence="11" id="KW-0479">Metal-binding</keyword>
<name>A0A3D9KKP0_9BACL</name>
<feature type="transmembrane region" description="Helical" evidence="11">
    <location>
        <begin position="406"/>
        <end position="425"/>
    </location>
</feature>
<accession>A0A3D9KKP0</accession>
<keyword evidence="5 11" id="KW-0812">Transmembrane</keyword>
<comment type="subcellular location">
    <subcellularLocation>
        <location evidence="2">Membrane</location>
        <topology evidence="2">Multi-pass membrane protein</topology>
    </subcellularLocation>
</comment>
<dbReference type="CDD" id="cd23081">
    <property type="entry name" value="cpPDZ_EcRseP-like"/>
    <property type="match status" value="1"/>
</dbReference>
<keyword evidence="9 11" id="KW-0482">Metalloprotease</keyword>
<dbReference type="EMBL" id="QRDZ01000003">
    <property type="protein sequence ID" value="RED86436.1"/>
    <property type="molecule type" value="Genomic_DNA"/>
</dbReference>
<dbReference type="Gene3D" id="2.30.42.10">
    <property type="match status" value="1"/>
</dbReference>
<dbReference type="PANTHER" id="PTHR42837:SF2">
    <property type="entry name" value="MEMBRANE METALLOPROTEASE ARASP2, CHLOROPLASTIC-RELATED"/>
    <property type="match status" value="1"/>
</dbReference>
<comment type="similarity">
    <text evidence="3 11">Belongs to the peptidase M50B family.</text>
</comment>
<dbReference type="InterPro" id="IPR004387">
    <property type="entry name" value="Pept_M50_Zn"/>
</dbReference>